<evidence type="ECO:0000256" key="5">
    <source>
        <dbReference type="ARBA" id="ARBA00022989"/>
    </source>
</evidence>
<feature type="transmembrane region" description="Helical" evidence="7">
    <location>
        <begin position="289"/>
        <end position="313"/>
    </location>
</feature>
<feature type="transmembrane region" description="Helical" evidence="7">
    <location>
        <begin position="108"/>
        <end position="125"/>
    </location>
</feature>
<keyword evidence="3" id="KW-1003">Cell membrane</keyword>
<comment type="subcellular location">
    <subcellularLocation>
        <location evidence="1">Cell membrane</location>
        <topology evidence="1">Multi-pass membrane protein</topology>
    </subcellularLocation>
</comment>
<dbReference type="InterPro" id="IPR050833">
    <property type="entry name" value="Poly_Biosynth_Transport"/>
</dbReference>
<dbReference type="Pfam" id="PF13440">
    <property type="entry name" value="Polysacc_synt_3"/>
    <property type="match status" value="1"/>
</dbReference>
<proteinExistence type="inferred from homology"/>
<feature type="transmembrane region" description="Helical" evidence="7">
    <location>
        <begin position="357"/>
        <end position="375"/>
    </location>
</feature>
<comment type="caution">
    <text evidence="8">The sequence shown here is derived from an EMBL/GenBank/DDBJ whole genome shotgun (WGS) entry which is preliminary data.</text>
</comment>
<organism evidence="8 9">
    <name type="scientific">Klebsiella oxytoca</name>
    <dbReference type="NCBI Taxonomy" id="571"/>
    <lineage>
        <taxon>Bacteria</taxon>
        <taxon>Pseudomonadati</taxon>
        <taxon>Pseudomonadota</taxon>
        <taxon>Gammaproteobacteria</taxon>
        <taxon>Enterobacterales</taxon>
        <taxon>Enterobacteriaceae</taxon>
        <taxon>Klebsiella/Raoultella group</taxon>
        <taxon>Klebsiella</taxon>
    </lineage>
</organism>
<feature type="non-terminal residue" evidence="8">
    <location>
        <position position="414"/>
    </location>
</feature>
<evidence type="ECO:0000313" key="8">
    <source>
        <dbReference type="EMBL" id="HAU4360224.1"/>
    </source>
</evidence>
<dbReference type="AlphaFoldDB" id="A0AAD3UQT8"/>
<gene>
    <name evidence="8" type="ORF">F6W21_28300</name>
</gene>
<comment type="similarity">
    <text evidence="2">Belongs to the polysaccharide synthase family.</text>
</comment>
<feature type="transmembrane region" description="Helical" evidence="7">
    <location>
        <begin position="42"/>
        <end position="64"/>
    </location>
</feature>
<feature type="transmembrane region" description="Helical" evidence="7">
    <location>
        <begin position="146"/>
        <end position="163"/>
    </location>
</feature>
<accession>A0AAD3UQT8</accession>
<evidence type="ECO:0000256" key="2">
    <source>
        <dbReference type="ARBA" id="ARBA00007430"/>
    </source>
</evidence>
<evidence type="ECO:0000313" key="9">
    <source>
        <dbReference type="Proteomes" id="UP000868497"/>
    </source>
</evidence>
<keyword evidence="4 7" id="KW-0812">Transmembrane</keyword>
<dbReference type="GO" id="GO:0005886">
    <property type="term" value="C:plasma membrane"/>
    <property type="evidence" value="ECO:0007669"/>
    <property type="project" value="UniProtKB-SubCell"/>
</dbReference>
<feature type="transmembrane region" description="Helical" evidence="7">
    <location>
        <begin position="76"/>
        <end position="96"/>
    </location>
</feature>
<evidence type="ECO:0000256" key="7">
    <source>
        <dbReference type="SAM" id="Phobius"/>
    </source>
</evidence>
<sequence>MSGLRKQASWLLFSNIFAAILQIIQISVLARHLELHELGMLAIVNSILMIAMILQDMGMSSYIIHRQDLSRDEQSTIYWVNFILSILAGGIVLLVAWPLARFYMMDKLTPLVMLSSINFLFLGSLSQYQAHYIKAKRMVSLSQIEMSAKTLSFLFVIYAILYTELRTSAVIIGLIVNACLRLAFMSYFGDKDWRPKFVFERNICKGVFSYGIYQLGSQIINQLRTQLDVIIIGKVLGGDSLGLYSLAKDLIMQPLKLITPVINRLALPRFAEAQRDTNLLETVYLKGTLLIVSASAISFVGIFIFSPIIIFILYGEQRMTIMTLLPYMLLFGMLRPMGGLTGAIAQANGRTNVEFKWNIIAGIVALCLSSSIFLYSSLWYVSLVLSITQIIITFLVYPFFVKPIVNSNFSSYLL</sequence>
<evidence type="ECO:0000256" key="6">
    <source>
        <dbReference type="ARBA" id="ARBA00023136"/>
    </source>
</evidence>
<name>A0AAD3UQT8_KLEOX</name>
<dbReference type="Proteomes" id="UP000868497">
    <property type="component" value="Unassembled WGS sequence"/>
</dbReference>
<dbReference type="PANTHER" id="PTHR30250:SF10">
    <property type="entry name" value="LIPOPOLYSACCHARIDE BIOSYNTHESIS PROTEIN WZXC"/>
    <property type="match status" value="1"/>
</dbReference>
<reference evidence="8" key="1">
    <citation type="journal article" date="2018" name="Genome Biol.">
        <title>SKESA: strategic k-mer extension for scrupulous assemblies.</title>
        <authorList>
            <person name="Souvorov A."/>
            <person name="Agarwala R."/>
            <person name="Lipman D.J."/>
        </authorList>
    </citation>
    <scope>NUCLEOTIDE SEQUENCE</scope>
    <source>
        <strain evidence="8">AUSMDU00005748</strain>
    </source>
</reference>
<evidence type="ECO:0000256" key="4">
    <source>
        <dbReference type="ARBA" id="ARBA00022692"/>
    </source>
</evidence>
<keyword evidence="5 7" id="KW-1133">Transmembrane helix</keyword>
<reference evidence="8" key="2">
    <citation type="submission" date="2019-09" db="EMBL/GenBank/DDBJ databases">
        <authorList>
            <consortium name="NCBI Pathogen Detection Project"/>
        </authorList>
    </citation>
    <scope>NUCLEOTIDE SEQUENCE</scope>
    <source>
        <strain evidence="8">AUSMDU00005748</strain>
    </source>
</reference>
<feature type="transmembrane region" description="Helical" evidence="7">
    <location>
        <begin position="325"/>
        <end position="345"/>
    </location>
</feature>
<feature type="transmembrane region" description="Helical" evidence="7">
    <location>
        <begin position="12"/>
        <end position="30"/>
    </location>
</feature>
<dbReference type="PANTHER" id="PTHR30250">
    <property type="entry name" value="PST FAMILY PREDICTED COLANIC ACID TRANSPORTER"/>
    <property type="match status" value="1"/>
</dbReference>
<evidence type="ECO:0000256" key="3">
    <source>
        <dbReference type="ARBA" id="ARBA00022475"/>
    </source>
</evidence>
<dbReference type="EMBL" id="DACXIC010000070">
    <property type="protein sequence ID" value="HAU4360224.1"/>
    <property type="molecule type" value="Genomic_DNA"/>
</dbReference>
<protein>
    <submittedName>
        <fullName evidence="8">Oligosaccharide flippase family protein</fullName>
    </submittedName>
</protein>
<keyword evidence="6 7" id="KW-0472">Membrane</keyword>
<feature type="transmembrane region" description="Helical" evidence="7">
    <location>
        <begin position="381"/>
        <end position="400"/>
    </location>
</feature>
<feature type="transmembrane region" description="Helical" evidence="7">
    <location>
        <begin position="169"/>
        <end position="188"/>
    </location>
</feature>
<evidence type="ECO:0000256" key="1">
    <source>
        <dbReference type="ARBA" id="ARBA00004651"/>
    </source>
</evidence>